<feature type="signal peptide" evidence="1">
    <location>
        <begin position="1"/>
        <end position="22"/>
    </location>
</feature>
<accession>A0ABQ3YR73</accession>
<evidence type="ECO:0000313" key="3">
    <source>
        <dbReference type="Proteomes" id="UP000637628"/>
    </source>
</evidence>
<evidence type="ECO:0000256" key="1">
    <source>
        <dbReference type="SAM" id="SignalP"/>
    </source>
</evidence>
<name>A0ABQ3YR73_9ACTN</name>
<keyword evidence="3" id="KW-1185">Reference proteome</keyword>
<dbReference type="RefSeq" id="WP_239132199.1">
    <property type="nucleotide sequence ID" value="NZ_BAAATX010000002.1"/>
</dbReference>
<gene>
    <name evidence="2" type="ORF">Adu01nite_14290</name>
</gene>
<protein>
    <recommendedName>
        <fullName evidence="4">DUF732 domain-containing protein</fullName>
    </recommendedName>
</protein>
<organism evidence="2 3">
    <name type="scientific">Paractinoplanes durhamensis</name>
    <dbReference type="NCBI Taxonomy" id="113563"/>
    <lineage>
        <taxon>Bacteria</taxon>
        <taxon>Bacillati</taxon>
        <taxon>Actinomycetota</taxon>
        <taxon>Actinomycetes</taxon>
        <taxon>Micromonosporales</taxon>
        <taxon>Micromonosporaceae</taxon>
        <taxon>Paractinoplanes</taxon>
    </lineage>
</organism>
<sequence>MHLTHVAMAAAVTVSIAGVSYAALSPDELEATARVVADQASCRTVDAAIVAFVGANGAPPASVADLAGYVKGDITAYSIVDGVAAGPGC</sequence>
<keyword evidence="1" id="KW-0732">Signal</keyword>
<evidence type="ECO:0008006" key="4">
    <source>
        <dbReference type="Google" id="ProtNLM"/>
    </source>
</evidence>
<dbReference type="Proteomes" id="UP000637628">
    <property type="component" value="Unassembled WGS sequence"/>
</dbReference>
<reference evidence="2 3" key="1">
    <citation type="submission" date="2021-01" db="EMBL/GenBank/DDBJ databases">
        <title>Whole genome shotgun sequence of Actinoplanes durhamensis NBRC 14914.</title>
        <authorList>
            <person name="Komaki H."/>
            <person name="Tamura T."/>
        </authorList>
    </citation>
    <scope>NUCLEOTIDE SEQUENCE [LARGE SCALE GENOMIC DNA]</scope>
    <source>
        <strain evidence="2 3">NBRC 14914</strain>
    </source>
</reference>
<dbReference type="EMBL" id="BOML01000013">
    <property type="protein sequence ID" value="GIE00079.1"/>
    <property type="molecule type" value="Genomic_DNA"/>
</dbReference>
<proteinExistence type="predicted"/>
<evidence type="ECO:0000313" key="2">
    <source>
        <dbReference type="EMBL" id="GIE00079.1"/>
    </source>
</evidence>
<feature type="chain" id="PRO_5046342666" description="DUF732 domain-containing protein" evidence="1">
    <location>
        <begin position="23"/>
        <end position="89"/>
    </location>
</feature>
<comment type="caution">
    <text evidence="2">The sequence shown here is derived from an EMBL/GenBank/DDBJ whole genome shotgun (WGS) entry which is preliminary data.</text>
</comment>